<dbReference type="Proteomes" id="UP000503349">
    <property type="component" value="Chromosome 12"/>
</dbReference>
<dbReference type="AlphaFoldDB" id="A0A6G1Q2L2"/>
<keyword evidence="2" id="KW-1185">Reference proteome</keyword>
<dbReference type="EMBL" id="CM015723">
    <property type="protein sequence ID" value="KAF3696436.1"/>
    <property type="molecule type" value="Genomic_DNA"/>
</dbReference>
<evidence type="ECO:0000313" key="1">
    <source>
        <dbReference type="EMBL" id="KAF3696436.1"/>
    </source>
</evidence>
<accession>A0A6G1Q2L2</accession>
<protein>
    <submittedName>
        <fullName evidence="1">Uncharacterized protein</fullName>
    </submittedName>
</protein>
<evidence type="ECO:0000313" key="2">
    <source>
        <dbReference type="Proteomes" id="UP000503349"/>
    </source>
</evidence>
<organism evidence="1 2">
    <name type="scientific">Channa argus</name>
    <name type="common">Northern snakehead</name>
    <name type="synonym">Ophicephalus argus</name>
    <dbReference type="NCBI Taxonomy" id="215402"/>
    <lineage>
        <taxon>Eukaryota</taxon>
        <taxon>Metazoa</taxon>
        <taxon>Chordata</taxon>
        <taxon>Craniata</taxon>
        <taxon>Vertebrata</taxon>
        <taxon>Euteleostomi</taxon>
        <taxon>Actinopterygii</taxon>
        <taxon>Neopterygii</taxon>
        <taxon>Teleostei</taxon>
        <taxon>Neoteleostei</taxon>
        <taxon>Acanthomorphata</taxon>
        <taxon>Anabantaria</taxon>
        <taxon>Anabantiformes</taxon>
        <taxon>Channoidei</taxon>
        <taxon>Channidae</taxon>
        <taxon>Channa</taxon>
    </lineage>
</organism>
<reference evidence="1 2" key="1">
    <citation type="submission" date="2019-02" db="EMBL/GenBank/DDBJ databases">
        <title>Opniocepnalus argus genome.</title>
        <authorList>
            <person name="Zhou C."/>
            <person name="Xiao S."/>
        </authorList>
    </citation>
    <scope>NUCLEOTIDE SEQUENCE [LARGE SCALE GENOMIC DNA]</scope>
    <source>
        <strain evidence="1">OARG1902GOOAL</strain>
        <tissue evidence="1">Muscle</tissue>
    </source>
</reference>
<gene>
    <name evidence="1" type="ORF">EXN66_Car012114</name>
</gene>
<name>A0A6G1Q2L2_CHAAH</name>
<sequence length="90" mass="10180">MHRALAAVPLVWFTVADELKLGQRSRLRRELRLLTMRLRSVCSEWNLLFYSTATLVPQCVCVCVCVCVCPKHTSDHHSPQHEGAGHSPLI</sequence>
<reference evidence="2" key="2">
    <citation type="submission" date="2019-02" db="EMBL/GenBank/DDBJ databases">
        <title>Opniocepnalus argus Var Kimnra genome.</title>
        <authorList>
            <person name="Zhou C."/>
            <person name="Xiao S."/>
        </authorList>
    </citation>
    <scope>NUCLEOTIDE SEQUENCE [LARGE SCALE GENOMIC DNA]</scope>
</reference>
<proteinExistence type="predicted"/>